<keyword evidence="4" id="KW-1185">Reference proteome</keyword>
<evidence type="ECO:0000313" key="4">
    <source>
        <dbReference type="Proteomes" id="UP000515679"/>
    </source>
</evidence>
<reference evidence="3 4" key="1">
    <citation type="submission" date="2019-07" db="EMBL/GenBank/DDBJ databases">
        <authorList>
            <person name="Kim J.K."/>
            <person name="Cheong H.-M."/>
            <person name="Choi Y."/>
            <person name="Hwang K.J."/>
            <person name="Lee S."/>
            <person name="Choi C."/>
        </authorList>
    </citation>
    <scope>NUCLEOTIDE SEQUENCE [LARGE SCALE GENOMIC DNA]</scope>
    <source>
        <strain evidence="3 4">KS 22</strain>
    </source>
</reference>
<feature type="transmembrane region" description="Helical" evidence="2">
    <location>
        <begin position="12"/>
        <end position="34"/>
    </location>
</feature>
<protein>
    <submittedName>
        <fullName evidence="3">Uncharacterized protein</fullName>
    </submittedName>
</protein>
<gene>
    <name evidence="3" type="ORF">FPL14_13650</name>
</gene>
<keyword evidence="2" id="KW-0472">Membrane</keyword>
<name>A0A7G5BYT8_9BACL</name>
<dbReference type="AlphaFoldDB" id="A0A7G5BYT8"/>
<evidence type="ECO:0000313" key="3">
    <source>
        <dbReference type="EMBL" id="QMV42122.1"/>
    </source>
</evidence>
<dbReference type="Proteomes" id="UP000515679">
    <property type="component" value="Chromosome"/>
</dbReference>
<organism evidence="3 4">
    <name type="scientific">Cohnella cholangitidis</name>
    <dbReference type="NCBI Taxonomy" id="2598458"/>
    <lineage>
        <taxon>Bacteria</taxon>
        <taxon>Bacillati</taxon>
        <taxon>Bacillota</taxon>
        <taxon>Bacilli</taxon>
        <taxon>Bacillales</taxon>
        <taxon>Paenibacillaceae</taxon>
        <taxon>Cohnella</taxon>
    </lineage>
</organism>
<keyword evidence="2" id="KW-1133">Transmembrane helix</keyword>
<feature type="transmembrane region" description="Helical" evidence="2">
    <location>
        <begin position="40"/>
        <end position="62"/>
    </location>
</feature>
<feature type="transmembrane region" description="Helical" evidence="2">
    <location>
        <begin position="104"/>
        <end position="128"/>
    </location>
</feature>
<evidence type="ECO:0000256" key="1">
    <source>
        <dbReference type="SAM" id="Coils"/>
    </source>
</evidence>
<accession>A0A7G5BYT8</accession>
<dbReference type="KEGG" id="cchl:FPL14_13650"/>
<dbReference type="RefSeq" id="WP_182303523.1">
    <property type="nucleotide sequence ID" value="NZ_CP041969.1"/>
</dbReference>
<proteinExistence type="predicted"/>
<keyword evidence="1" id="KW-0175">Coiled coil</keyword>
<sequence length="250" mass="27412">MDKQRDYSRIVTLIYVLVILITLAVVFLIGLPFSRTSHTWISLGALLLAETAIYGLALHYISGGKRASALIPGYLAYSAIAGLYLAVVIVFIIVFSLAADISTFSYGLLHFIALALAAIMASLITLYVRHAEQRDGDPSASSHDWVPEVRDTLLLIKAELDGWNDEASGALRKGIAELDEKVRYSDPVSHPSLSGTEKNVLNRIRLLANEISELAAASETDGEAERLNKQIHELTNQVTVRNQRLIQLKG</sequence>
<evidence type="ECO:0000256" key="2">
    <source>
        <dbReference type="SAM" id="Phobius"/>
    </source>
</evidence>
<feature type="coiled-coil region" evidence="1">
    <location>
        <begin position="217"/>
        <end position="244"/>
    </location>
</feature>
<feature type="transmembrane region" description="Helical" evidence="2">
    <location>
        <begin position="74"/>
        <end position="98"/>
    </location>
</feature>
<keyword evidence="2" id="KW-0812">Transmembrane</keyword>
<dbReference type="EMBL" id="CP041969">
    <property type="protein sequence ID" value="QMV42122.1"/>
    <property type="molecule type" value="Genomic_DNA"/>
</dbReference>